<dbReference type="PIRSF" id="PIRSF001549">
    <property type="entry name" value="His-tRNA_synth"/>
    <property type="match status" value="1"/>
</dbReference>
<reference evidence="7" key="1">
    <citation type="submission" date="2020-05" db="EMBL/GenBank/DDBJ databases">
        <authorList>
            <person name="Chiriac C."/>
            <person name="Salcher M."/>
            <person name="Ghai R."/>
            <person name="Kavagutti S V."/>
        </authorList>
    </citation>
    <scope>NUCLEOTIDE SEQUENCE</scope>
</reference>
<dbReference type="EC" id="6.1.1.21" evidence="2"/>
<evidence type="ECO:0000256" key="1">
    <source>
        <dbReference type="ARBA" id="ARBA00008226"/>
    </source>
</evidence>
<dbReference type="GO" id="GO:0005524">
    <property type="term" value="F:ATP binding"/>
    <property type="evidence" value="ECO:0007669"/>
    <property type="project" value="InterPro"/>
</dbReference>
<accession>A0A6J7CP21</accession>
<dbReference type="InterPro" id="IPR006195">
    <property type="entry name" value="aa-tRNA-synth_II"/>
</dbReference>
<dbReference type="InterPro" id="IPR041715">
    <property type="entry name" value="HisRS-like_core"/>
</dbReference>
<evidence type="ECO:0000256" key="5">
    <source>
        <dbReference type="ARBA" id="ARBA00047639"/>
    </source>
</evidence>
<dbReference type="InterPro" id="IPR015807">
    <property type="entry name" value="His-tRNA-ligase"/>
</dbReference>
<dbReference type="GO" id="GO:0004821">
    <property type="term" value="F:histidine-tRNA ligase activity"/>
    <property type="evidence" value="ECO:0007669"/>
    <property type="project" value="UniProtKB-EC"/>
</dbReference>
<dbReference type="AlphaFoldDB" id="A0A6J7CP21"/>
<proteinExistence type="inferred from homology"/>
<name>A0A6J7CP21_9ZZZZ</name>
<gene>
    <name evidence="7" type="ORF">UFOPK3381_00010</name>
</gene>
<dbReference type="Gene3D" id="3.40.50.800">
    <property type="entry name" value="Anticodon-binding domain"/>
    <property type="match status" value="1"/>
</dbReference>
<dbReference type="InterPro" id="IPR004516">
    <property type="entry name" value="HisRS/HisZ"/>
</dbReference>
<evidence type="ECO:0000256" key="2">
    <source>
        <dbReference type="ARBA" id="ARBA00012815"/>
    </source>
</evidence>
<dbReference type="Pfam" id="PF13393">
    <property type="entry name" value="tRNA-synt_His"/>
    <property type="match status" value="2"/>
</dbReference>
<dbReference type="SUPFAM" id="SSF52954">
    <property type="entry name" value="Class II aaRS ABD-related"/>
    <property type="match status" value="1"/>
</dbReference>
<evidence type="ECO:0000259" key="6">
    <source>
        <dbReference type="PROSITE" id="PS50862"/>
    </source>
</evidence>
<comment type="catalytic activity">
    <reaction evidence="5">
        <text>tRNA(His) + L-histidine + ATP = L-histidyl-tRNA(His) + AMP + diphosphate + H(+)</text>
        <dbReference type="Rhea" id="RHEA:17313"/>
        <dbReference type="Rhea" id="RHEA-COMP:9665"/>
        <dbReference type="Rhea" id="RHEA-COMP:9689"/>
        <dbReference type="ChEBI" id="CHEBI:15378"/>
        <dbReference type="ChEBI" id="CHEBI:30616"/>
        <dbReference type="ChEBI" id="CHEBI:33019"/>
        <dbReference type="ChEBI" id="CHEBI:57595"/>
        <dbReference type="ChEBI" id="CHEBI:78442"/>
        <dbReference type="ChEBI" id="CHEBI:78527"/>
        <dbReference type="ChEBI" id="CHEBI:456215"/>
        <dbReference type="EC" id="6.1.1.21"/>
    </reaction>
</comment>
<dbReference type="NCBIfam" id="TIGR00442">
    <property type="entry name" value="hisS"/>
    <property type="match status" value="1"/>
</dbReference>
<dbReference type="InterPro" id="IPR004154">
    <property type="entry name" value="Anticodon-bd"/>
</dbReference>
<evidence type="ECO:0000256" key="4">
    <source>
        <dbReference type="ARBA" id="ARBA00030619"/>
    </source>
</evidence>
<dbReference type="CDD" id="cd00773">
    <property type="entry name" value="HisRS-like_core"/>
    <property type="match status" value="1"/>
</dbReference>
<dbReference type="InterPro" id="IPR036621">
    <property type="entry name" value="Anticodon-bd_dom_sf"/>
</dbReference>
<dbReference type="PANTHER" id="PTHR43707:SF1">
    <property type="entry name" value="HISTIDINE--TRNA LIGASE, MITOCHONDRIAL-RELATED"/>
    <property type="match status" value="1"/>
</dbReference>
<dbReference type="PANTHER" id="PTHR43707">
    <property type="entry name" value="HISTIDYL-TRNA SYNTHETASE"/>
    <property type="match status" value="1"/>
</dbReference>
<dbReference type="SUPFAM" id="SSF55681">
    <property type="entry name" value="Class II aaRS and biotin synthetases"/>
    <property type="match status" value="1"/>
</dbReference>
<organism evidence="7">
    <name type="scientific">freshwater metagenome</name>
    <dbReference type="NCBI Taxonomy" id="449393"/>
    <lineage>
        <taxon>unclassified sequences</taxon>
        <taxon>metagenomes</taxon>
        <taxon>ecological metagenomes</taxon>
    </lineage>
</organism>
<comment type="similarity">
    <text evidence="1">Belongs to the class-II aminoacyl-tRNA synthetase family.</text>
</comment>
<dbReference type="InterPro" id="IPR045864">
    <property type="entry name" value="aa-tRNA-synth_II/BPL/LPL"/>
</dbReference>
<sequence length="432" mass="48079">MSEQPKQLVAPTGTHDVLPDSSRAWERLIGTFSDMAHQWGFGLVLTPMFEDVAVFNRGIGEESDVARKEMYVFEDRGGRTLALRPEGTASIVRAFVQHHPTTPWKAWYVTPAFRYERPQAGRYRQHHQLGVEVLGTSDPLVDVEVISLAWRFYEAIGLRRIRLLINSMGHEECRGEFVVSLRRHLTDHELQLCEEHQKVWSSNPLRVIDCKKQECRSVVDAGPSIADALCSECVTHFSAVSEGLTAIGVPWERNVKLVRGFDYYTRTTFEFVSDALDGAQNAVGGGGRYDRLAEDLGGSPTAGVGFGSGIERLLLALQAEDVAHFEVLRDDSIDVFVVDTTGGQEALQLSDLLRRNGFAVDRAFDSRSMKSQLKAADRSGARVAILVGPQELEVGTITIRDLRAIDESNRQRVISRIDVVDAVREAIETSLN</sequence>
<dbReference type="Gene3D" id="3.30.930.10">
    <property type="entry name" value="Bira Bifunctional Protein, Domain 2"/>
    <property type="match status" value="1"/>
</dbReference>
<dbReference type="Pfam" id="PF03129">
    <property type="entry name" value="HGTP_anticodon"/>
    <property type="match status" value="1"/>
</dbReference>
<dbReference type="PROSITE" id="PS50862">
    <property type="entry name" value="AA_TRNA_LIGASE_II"/>
    <property type="match status" value="1"/>
</dbReference>
<dbReference type="GO" id="GO:0006427">
    <property type="term" value="P:histidyl-tRNA aminoacylation"/>
    <property type="evidence" value="ECO:0007669"/>
    <property type="project" value="InterPro"/>
</dbReference>
<evidence type="ECO:0000256" key="3">
    <source>
        <dbReference type="ARBA" id="ARBA00022741"/>
    </source>
</evidence>
<protein>
    <recommendedName>
        <fullName evidence="2">histidine--tRNA ligase</fullName>
        <ecNumber evidence="2">6.1.1.21</ecNumber>
    </recommendedName>
    <alternativeName>
        <fullName evidence="4">Histidyl-tRNA synthetase</fullName>
    </alternativeName>
</protein>
<keyword evidence="3" id="KW-0547">Nucleotide-binding</keyword>
<dbReference type="HAMAP" id="MF_00127">
    <property type="entry name" value="His_tRNA_synth"/>
    <property type="match status" value="1"/>
</dbReference>
<dbReference type="GO" id="GO:0005737">
    <property type="term" value="C:cytoplasm"/>
    <property type="evidence" value="ECO:0007669"/>
    <property type="project" value="InterPro"/>
</dbReference>
<dbReference type="EMBL" id="CAFBLN010000001">
    <property type="protein sequence ID" value="CAB4856723.1"/>
    <property type="molecule type" value="Genomic_DNA"/>
</dbReference>
<feature type="domain" description="Aminoacyl-transfer RNA synthetases class-II family profile" evidence="6">
    <location>
        <begin position="1"/>
        <end position="330"/>
    </location>
</feature>
<evidence type="ECO:0000313" key="7">
    <source>
        <dbReference type="EMBL" id="CAB4856723.1"/>
    </source>
</evidence>